<sequence>MGSRDSGTGSGALGWALGLAAGVVVVAIGLYVWTLATDPPVPDRAGPPLPADHGASDEAVAAAPEPAASAPAAEPDETAARDDAAPERPSPRVDVVRVDPDGNTVIAGTATPGSKVVILLDNAELAAVRAGADGAFVSLLNLPLAATPRVLSLLSETDGVALESDDRIILAPSGAAAKTEIVADTSADTVPETDAEPVPVALAEPAAESVPGPPAKPAADTAGADPQRPAPVRTASVAPDPAPPVEAKVADPTPSNPEAAPASGVPAPSAIAQPAANDDGAAGLAPDAGLPAPPPARVPEPETAMPAPGEGPAPEMPEPAPAPTPAAAGVAVLRSGADGVELLQPAVPDDPLKAVGLELDTISYSSEGDVLLRGRARDGALVRVYLDNAAVADLAPDDGGRWRGALKDVAPGVYTLRLDELGAGGKVLNRLETPFQRASPDALQSPAGADPESAPLIRAVTVQAGDTLWAISRERYGDGILYVRVFEANRDSIRNPDLIYPGQVFSIPE</sequence>
<dbReference type="EMBL" id="JASNJE010000016">
    <property type="protein sequence ID" value="MDK3074119.1"/>
    <property type="molecule type" value="Genomic_DNA"/>
</dbReference>
<dbReference type="RefSeq" id="WP_284486054.1">
    <property type="nucleotide sequence ID" value="NZ_JASNJE010000016.1"/>
</dbReference>
<feature type="compositionally biased region" description="Low complexity" evidence="1">
    <location>
        <begin position="57"/>
        <end position="73"/>
    </location>
</feature>
<protein>
    <submittedName>
        <fullName evidence="4">LysM peptidoglycan-binding domain-containing protein</fullName>
    </submittedName>
</protein>
<dbReference type="Gene3D" id="3.10.350.10">
    <property type="entry name" value="LysM domain"/>
    <property type="match status" value="1"/>
</dbReference>
<feature type="region of interest" description="Disordered" evidence="1">
    <location>
        <begin position="43"/>
        <end position="98"/>
    </location>
</feature>
<evidence type="ECO:0000313" key="5">
    <source>
        <dbReference type="Proteomes" id="UP001227126"/>
    </source>
</evidence>
<feature type="transmembrane region" description="Helical" evidence="2">
    <location>
        <begin position="12"/>
        <end position="33"/>
    </location>
</feature>
<keyword evidence="2" id="KW-0812">Transmembrane</keyword>
<reference evidence="4 5" key="1">
    <citation type="submission" date="2023-05" db="EMBL/GenBank/DDBJ databases">
        <title>Sedimentitalea sp. nov. JM2-8.</title>
        <authorList>
            <person name="Huang J."/>
        </authorList>
    </citation>
    <scope>NUCLEOTIDE SEQUENCE [LARGE SCALE GENOMIC DNA]</scope>
    <source>
        <strain evidence="4 5">JM2-8</strain>
    </source>
</reference>
<dbReference type="Pfam" id="PF01476">
    <property type="entry name" value="LysM"/>
    <property type="match status" value="1"/>
</dbReference>
<dbReference type="PANTHER" id="PTHR34700:SF4">
    <property type="entry name" value="PHAGE-LIKE ELEMENT PBSX PROTEIN XKDP"/>
    <property type="match status" value="1"/>
</dbReference>
<accession>A0ABT7FG47</accession>
<keyword evidence="5" id="KW-1185">Reference proteome</keyword>
<dbReference type="PROSITE" id="PS51782">
    <property type="entry name" value="LYSM"/>
    <property type="match status" value="1"/>
</dbReference>
<proteinExistence type="predicted"/>
<dbReference type="InterPro" id="IPR018392">
    <property type="entry name" value="LysM"/>
</dbReference>
<feature type="region of interest" description="Disordered" evidence="1">
    <location>
        <begin position="204"/>
        <end position="326"/>
    </location>
</feature>
<dbReference type="InterPro" id="IPR036779">
    <property type="entry name" value="LysM_dom_sf"/>
</dbReference>
<dbReference type="PANTHER" id="PTHR34700">
    <property type="entry name" value="POTASSIUM BINDING PROTEIN KBP"/>
    <property type="match status" value="1"/>
</dbReference>
<evidence type="ECO:0000313" key="4">
    <source>
        <dbReference type="EMBL" id="MDK3074119.1"/>
    </source>
</evidence>
<organism evidence="4 5">
    <name type="scientific">Sedimentitalea xiamensis</name>
    <dbReference type="NCBI Taxonomy" id="3050037"/>
    <lineage>
        <taxon>Bacteria</taxon>
        <taxon>Pseudomonadati</taxon>
        <taxon>Pseudomonadota</taxon>
        <taxon>Alphaproteobacteria</taxon>
        <taxon>Rhodobacterales</taxon>
        <taxon>Paracoccaceae</taxon>
        <taxon>Sedimentitalea</taxon>
    </lineage>
</organism>
<name>A0ABT7FG47_9RHOB</name>
<feature type="compositionally biased region" description="Basic and acidic residues" evidence="1">
    <location>
        <begin position="78"/>
        <end position="98"/>
    </location>
</feature>
<gene>
    <name evidence="4" type="ORF">QO034_13435</name>
</gene>
<dbReference type="SMART" id="SM00257">
    <property type="entry name" value="LysM"/>
    <property type="match status" value="1"/>
</dbReference>
<keyword evidence="2" id="KW-1133">Transmembrane helix</keyword>
<feature type="domain" description="LysM" evidence="3">
    <location>
        <begin position="458"/>
        <end position="507"/>
    </location>
</feature>
<dbReference type="Proteomes" id="UP001227126">
    <property type="component" value="Unassembled WGS sequence"/>
</dbReference>
<feature type="compositionally biased region" description="Low complexity" evidence="1">
    <location>
        <begin position="257"/>
        <end position="290"/>
    </location>
</feature>
<evidence type="ECO:0000259" key="3">
    <source>
        <dbReference type="PROSITE" id="PS51782"/>
    </source>
</evidence>
<feature type="compositionally biased region" description="Pro residues" evidence="1">
    <location>
        <begin position="309"/>
        <end position="324"/>
    </location>
</feature>
<evidence type="ECO:0000256" key="1">
    <source>
        <dbReference type="SAM" id="MobiDB-lite"/>
    </source>
</evidence>
<keyword evidence="2" id="KW-0472">Membrane</keyword>
<dbReference type="InterPro" id="IPR052196">
    <property type="entry name" value="Bact_Kbp"/>
</dbReference>
<comment type="caution">
    <text evidence="4">The sequence shown here is derived from an EMBL/GenBank/DDBJ whole genome shotgun (WGS) entry which is preliminary data.</text>
</comment>
<evidence type="ECO:0000256" key="2">
    <source>
        <dbReference type="SAM" id="Phobius"/>
    </source>
</evidence>
<dbReference type="CDD" id="cd00118">
    <property type="entry name" value="LysM"/>
    <property type="match status" value="1"/>
</dbReference>